<dbReference type="PROSITE" id="PS50889">
    <property type="entry name" value="S4"/>
    <property type="match status" value="1"/>
</dbReference>
<protein>
    <recommendedName>
        <fullName evidence="6 7">Small ribosomal subunit protein eS4</fullName>
    </recommendedName>
</protein>
<feature type="region of interest" description="Disordered" evidence="9">
    <location>
        <begin position="229"/>
        <end position="249"/>
    </location>
</feature>
<dbReference type="GO" id="GO:0019843">
    <property type="term" value="F:rRNA binding"/>
    <property type="evidence" value="ECO:0007669"/>
    <property type="project" value="UniProtKB-KW"/>
</dbReference>
<dbReference type="Gene3D" id="3.10.290.10">
    <property type="entry name" value="RNA-binding S4 domain"/>
    <property type="match status" value="1"/>
</dbReference>
<dbReference type="InterPro" id="IPR038237">
    <property type="entry name" value="Ribosomal_eS4_central_sf"/>
</dbReference>
<evidence type="ECO:0000256" key="6">
    <source>
        <dbReference type="ARBA" id="ARBA00035272"/>
    </source>
</evidence>
<name>A0AAV3SYN8_9EURY</name>
<accession>A0AAV3SYN8</accession>
<comment type="similarity">
    <text evidence="1 7">Belongs to the eukaryotic ribosomal protein eS4 family.</text>
</comment>
<dbReference type="InterPro" id="IPR041982">
    <property type="entry name" value="Ribosomal_eS4_KOW"/>
</dbReference>
<dbReference type="Pfam" id="PF00900">
    <property type="entry name" value="Ribosomal_S4e"/>
    <property type="match status" value="1"/>
</dbReference>
<evidence type="ECO:0000256" key="1">
    <source>
        <dbReference type="ARBA" id="ARBA00007500"/>
    </source>
</evidence>
<dbReference type="InterPro" id="IPR014722">
    <property type="entry name" value="Rib_uL2_dom2"/>
</dbReference>
<dbReference type="GO" id="GO:0006412">
    <property type="term" value="P:translation"/>
    <property type="evidence" value="ECO:0007669"/>
    <property type="project" value="UniProtKB-UniRule"/>
</dbReference>
<keyword evidence="5 7" id="KW-0687">Ribonucleoprotein</keyword>
<organism evidence="12 13">
    <name type="scientific">Salarchaeum japonicum</name>
    <dbReference type="NCBI Taxonomy" id="555573"/>
    <lineage>
        <taxon>Archaea</taxon>
        <taxon>Methanobacteriati</taxon>
        <taxon>Methanobacteriota</taxon>
        <taxon>Stenosarchaea group</taxon>
        <taxon>Halobacteria</taxon>
        <taxon>Halobacteriales</taxon>
        <taxon>Halobacteriaceae</taxon>
    </lineage>
</organism>
<dbReference type="InterPro" id="IPR036986">
    <property type="entry name" value="S4_RNA-bd_sf"/>
</dbReference>
<keyword evidence="13" id="KW-1185">Reference proteome</keyword>
<gene>
    <name evidence="7" type="primary">rps4e</name>
    <name evidence="12" type="ORF">GCM10009019_04400</name>
</gene>
<dbReference type="Proteomes" id="UP001500194">
    <property type="component" value="Unassembled WGS sequence"/>
</dbReference>
<dbReference type="RefSeq" id="WP_227261847.1">
    <property type="nucleotide sequence ID" value="NZ_BAAADU010000002.1"/>
</dbReference>
<dbReference type="Pfam" id="PF08071">
    <property type="entry name" value="RS4NT"/>
    <property type="match status" value="1"/>
</dbReference>
<evidence type="ECO:0000256" key="5">
    <source>
        <dbReference type="ARBA" id="ARBA00023274"/>
    </source>
</evidence>
<evidence type="ECO:0000256" key="4">
    <source>
        <dbReference type="ARBA" id="ARBA00022980"/>
    </source>
</evidence>
<evidence type="ECO:0000256" key="2">
    <source>
        <dbReference type="ARBA" id="ARBA00022730"/>
    </source>
</evidence>
<evidence type="ECO:0000256" key="3">
    <source>
        <dbReference type="ARBA" id="ARBA00022884"/>
    </source>
</evidence>
<sequence>MTKHQKRLSVPKSWPVERKTDTFTAKATAGPHGESGVPLVVVLRDVLEYVNTKKEAKYAINNAGVLVNGGTVNDVNRPIGMFDILAFPDRDEYYRVFPDEGGRLGLTAIDEDAAGSKLGKIEGKTLVSGGDVQLNLHDGQNILVEEDEYSGTDSVVIDNETNEVVAHFVFEEGALVTAVAGQHAGEIGEIDEIQVAPGSADNTIVVDTDDGMFETVQNYVVVIDENFVGGEDADEASEERQTASEGDDE</sequence>
<dbReference type="PANTHER" id="PTHR11581">
    <property type="entry name" value="30S/40S RIBOSOMAL PROTEIN S4"/>
    <property type="match status" value="1"/>
</dbReference>
<dbReference type="SUPFAM" id="SSF55174">
    <property type="entry name" value="Alpha-L RNA-binding motif"/>
    <property type="match status" value="1"/>
</dbReference>
<evidence type="ECO:0000256" key="8">
    <source>
        <dbReference type="PROSITE-ProRule" id="PRU00182"/>
    </source>
</evidence>
<dbReference type="InterPro" id="IPR013843">
    <property type="entry name" value="Ribosomal_eS4_N"/>
</dbReference>
<dbReference type="EMBL" id="BAAADU010000002">
    <property type="protein sequence ID" value="GAA0645384.1"/>
    <property type="molecule type" value="Genomic_DNA"/>
</dbReference>
<dbReference type="GO" id="GO:0022627">
    <property type="term" value="C:cytosolic small ribosomal subunit"/>
    <property type="evidence" value="ECO:0007669"/>
    <property type="project" value="TreeGrafter"/>
</dbReference>
<dbReference type="PROSITE" id="PS00528">
    <property type="entry name" value="RIBOSOMAL_S4E"/>
    <property type="match status" value="1"/>
</dbReference>
<dbReference type="GeneID" id="68572445"/>
<dbReference type="Gene3D" id="2.30.30.30">
    <property type="match status" value="1"/>
</dbReference>
<dbReference type="HAMAP" id="MF_00485">
    <property type="entry name" value="Ribosomal_eS4"/>
    <property type="match status" value="1"/>
</dbReference>
<dbReference type="InterPro" id="IPR018199">
    <property type="entry name" value="Ribosomal_eS4_N_CS"/>
</dbReference>
<dbReference type="InterPro" id="IPR000876">
    <property type="entry name" value="Ribosomal_eS4"/>
</dbReference>
<dbReference type="PIRSF" id="PIRSF002116">
    <property type="entry name" value="Ribosomal_S4"/>
    <property type="match status" value="1"/>
</dbReference>
<evidence type="ECO:0000256" key="7">
    <source>
        <dbReference type="HAMAP-Rule" id="MF_00485"/>
    </source>
</evidence>
<feature type="domain" description="Small ribosomal subunit protein eS4 N-terminal" evidence="11">
    <location>
        <begin position="2"/>
        <end position="33"/>
    </location>
</feature>
<evidence type="ECO:0000256" key="9">
    <source>
        <dbReference type="SAM" id="MobiDB-lite"/>
    </source>
</evidence>
<evidence type="ECO:0000259" key="10">
    <source>
        <dbReference type="Pfam" id="PF00900"/>
    </source>
</evidence>
<dbReference type="NCBIfam" id="NF003312">
    <property type="entry name" value="PRK04313.1"/>
    <property type="match status" value="1"/>
</dbReference>
<evidence type="ECO:0000313" key="12">
    <source>
        <dbReference type="EMBL" id="GAA0645384.1"/>
    </source>
</evidence>
<keyword evidence="4 7" id="KW-0689">Ribosomal protein</keyword>
<dbReference type="AlphaFoldDB" id="A0AAV3SYN8"/>
<dbReference type="Gene3D" id="2.40.50.740">
    <property type="match status" value="1"/>
</dbReference>
<feature type="domain" description="Small ribosomal subunit protein eS4 central region" evidence="10">
    <location>
        <begin position="91"/>
        <end position="164"/>
    </location>
</feature>
<dbReference type="PANTHER" id="PTHR11581:SF0">
    <property type="entry name" value="SMALL RIBOSOMAL SUBUNIT PROTEIN ES4"/>
    <property type="match status" value="1"/>
</dbReference>
<keyword evidence="2 8" id="KW-0699">rRNA-binding</keyword>
<evidence type="ECO:0000259" key="11">
    <source>
        <dbReference type="Pfam" id="PF08071"/>
    </source>
</evidence>
<dbReference type="GO" id="GO:0003735">
    <property type="term" value="F:structural constituent of ribosome"/>
    <property type="evidence" value="ECO:0007669"/>
    <property type="project" value="InterPro"/>
</dbReference>
<evidence type="ECO:0000313" key="13">
    <source>
        <dbReference type="Proteomes" id="UP001500194"/>
    </source>
</evidence>
<dbReference type="CDD" id="cd06087">
    <property type="entry name" value="KOW_RPS4"/>
    <property type="match status" value="1"/>
</dbReference>
<dbReference type="InterPro" id="IPR013845">
    <property type="entry name" value="Ribosomal_eS4_central_region"/>
</dbReference>
<reference evidence="12 13" key="1">
    <citation type="journal article" date="2019" name="Int. J. Syst. Evol. Microbiol.">
        <title>The Global Catalogue of Microorganisms (GCM) 10K type strain sequencing project: providing services to taxonomists for standard genome sequencing and annotation.</title>
        <authorList>
            <consortium name="The Broad Institute Genomics Platform"/>
            <consortium name="The Broad Institute Genome Sequencing Center for Infectious Disease"/>
            <person name="Wu L."/>
            <person name="Ma J."/>
        </authorList>
    </citation>
    <scope>NUCLEOTIDE SEQUENCE [LARGE SCALE GENOMIC DNA]</scope>
    <source>
        <strain evidence="12 13">JCM 16327</strain>
    </source>
</reference>
<comment type="caution">
    <text evidence="12">The sequence shown here is derived from an EMBL/GenBank/DDBJ whole genome shotgun (WGS) entry which is preliminary data.</text>
</comment>
<keyword evidence="3 7" id="KW-0694">RNA-binding</keyword>
<proteinExistence type="inferred from homology"/>